<gene>
    <name evidence="1" type="ORF">NW766_007119</name>
</gene>
<dbReference type="AlphaFoldDB" id="A0A9W8PM79"/>
<protein>
    <submittedName>
        <fullName evidence="1">Uncharacterized protein</fullName>
    </submittedName>
</protein>
<keyword evidence="2" id="KW-1185">Reference proteome</keyword>
<organism evidence="1 2">
    <name type="scientific">Fusarium irregulare</name>
    <dbReference type="NCBI Taxonomy" id="2494466"/>
    <lineage>
        <taxon>Eukaryota</taxon>
        <taxon>Fungi</taxon>
        <taxon>Dikarya</taxon>
        <taxon>Ascomycota</taxon>
        <taxon>Pezizomycotina</taxon>
        <taxon>Sordariomycetes</taxon>
        <taxon>Hypocreomycetidae</taxon>
        <taxon>Hypocreales</taxon>
        <taxon>Nectriaceae</taxon>
        <taxon>Fusarium</taxon>
        <taxon>Fusarium incarnatum-equiseti species complex</taxon>
    </lineage>
</organism>
<dbReference type="EMBL" id="JAPDHF010000010">
    <property type="protein sequence ID" value="KAJ4011819.1"/>
    <property type="molecule type" value="Genomic_DNA"/>
</dbReference>
<name>A0A9W8PM79_9HYPO</name>
<accession>A0A9W8PM79</accession>
<dbReference type="Proteomes" id="UP001152130">
    <property type="component" value="Unassembled WGS sequence"/>
</dbReference>
<sequence length="262" mass="30534">MQTLSQPTPPMSWYRFPWDIRYEILNHLVEMTDGSDASRLGYTRVARQWAPIFERRTFSRLCIRSREMAQFREAFLIKRRRSYLRHLTFIPDLPQTEPYPRMPIHQQDVDLTDLLYIHRSGTSRECRMNENLLFTKALTCLLGELTTWIRSESALGGGISLEILFTDKNYWQTTSSKLRQQVIWLNPFGNPDPAPESLPDKTFQRVLRAADLNFHHYVVLDMQEWDASAETVDVVSQLSISGQSARRSDASSVSELMNCLQK</sequence>
<evidence type="ECO:0000313" key="2">
    <source>
        <dbReference type="Proteomes" id="UP001152130"/>
    </source>
</evidence>
<proteinExistence type="predicted"/>
<evidence type="ECO:0000313" key="1">
    <source>
        <dbReference type="EMBL" id="KAJ4011819.1"/>
    </source>
</evidence>
<reference evidence="1" key="1">
    <citation type="submission" date="2022-10" db="EMBL/GenBank/DDBJ databases">
        <title>Fusarium specimens isolated from Avocado Roots.</title>
        <authorList>
            <person name="Stajich J."/>
            <person name="Roper C."/>
            <person name="Heimlech-Rivalta G."/>
        </authorList>
    </citation>
    <scope>NUCLEOTIDE SEQUENCE</scope>
    <source>
        <strain evidence="1">CF00143</strain>
    </source>
</reference>
<comment type="caution">
    <text evidence="1">The sequence shown here is derived from an EMBL/GenBank/DDBJ whole genome shotgun (WGS) entry which is preliminary data.</text>
</comment>